<dbReference type="PANTHER" id="PTHR38015">
    <property type="entry name" value="BLR6086 PROTEIN"/>
    <property type="match status" value="1"/>
</dbReference>
<dbReference type="InterPro" id="IPR003421">
    <property type="entry name" value="Opine_DH"/>
</dbReference>
<dbReference type="InterPro" id="IPR051729">
    <property type="entry name" value="Opine/Lysopine_DH"/>
</dbReference>
<dbReference type="SUPFAM" id="SSF48179">
    <property type="entry name" value="6-phosphogluconate dehydrogenase C-terminal domain-like"/>
    <property type="match status" value="2"/>
</dbReference>
<dbReference type="EMBL" id="CALNXI010004704">
    <property type="protein sequence ID" value="CAH3196318.1"/>
    <property type="molecule type" value="Genomic_DNA"/>
</dbReference>
<dbReference type="Pfam" id="PF02317">
    <property type="entry name" value="Octopine_DH"/>
    <property type="match status" value="2"/>
</dbReference>
<organism evidence="2 3">
    <name type="scientific">Porites evermanni</name>
    <dbReference type="NCBI Taxonomy" id="104178"/>
    <lineage>
        <taxon>Eukaryota</taxon>
        <taxon>Metazoa</taxon>
        <taxon>Cnidaria</taxon>
        <taxon>Anthozoa</taxon>
        <taxon>Hexacorallia</taxon>
        <taxon>Scleractinia</taxon>
        <taxon>Fungiina</taxon>
        <taxon>Poritidae</taxon>
        <taxon>Porites</taxon>
    </lineage>
</organism>
<dbReference type="PANTHER" id="PTHR38015:SF1">
    <property type="entry name" value="OPINE DEHYDROGENASE DOMAIN-CONTAINING PROTEIN"/>
    <property type="match status" value="1"/>
</dbReference>
<proteinExistence type="predicted"/>
<dbReference type="InterPro" id="IPR008927">
    <property type="entry name" value="6-PGluconate_DH-like_C_sf"/>
</dbReference>
<accession>A0ABN8SY62</accession>
<feature type="domain" description="Opine dehydrogenase" evidence="1">
    <location>
        <begin position="121"/>
        <end position="286"/>
    </location>
</feature>
<gene>
    <name evidence="2" type="ORF">PEVE_00032353</name>
</gene>
<evidence type="ECO:0000259" key="1">
    <source>
        <dbReference type="Pfam" id="PF02317"/>
    </source>
</evidence>
<dbReference type="Gene3D" id="3.40.50.720">
    <property type="entry name" value="NAD(P)-binding Rossmann-like Domain"/>
    <property type="match status" value="2"/>
</dbReference>
<reference evidence="2 3" key="1">
    <citation type="submission" date="2022-05" db="EMBL/GenBank/DDBJ databases">
        <authorList>
            <consortium name="Genoscope - CEA"/>
            <person name="William W."/>
        </authorList>
    </citation>
    <scope>NUCLEOTIDE SEQUENCE [LARGE SCALE GENOMIC DNA]</scope>
</reference>
<keyword evidence="3" id="KW-1185">Reference proteome</keyword>
<dbReference type="InterPro" id="IPR013328">
    <property type="entry name" value="6PGD_dom2"/>
</dbReference>
<sequence length="753" mass="83828">MENVDLLVLVQRAADHRGYLEVLKPYITPGTIVVGLPGCPGFEFEARHVLSDLLGLCTIMNFESLPWACRTTEFGLKCTVLGTKETLHGCLKVEIKMLMNKDPVATLQYLLGPLPQLKVSGHLLSVQLMSTNAYLHTSIMYGQWAEGWDGKAFDQPPLFYNGLTEAAADLLCGMSDEVVKTAKVITENSGADMSEVVNIYYWYMRCYPEDISDKTNLYTAIQTNAAYQGLKHPVKKSDDGKYLPDFTYRYMTEDIPYGLVVIRGIAEIVAVETPNIDKVLLWSQEKMGKEYLVNSKIQGKDVEKSRAPQRYGFTTLESILILKKSYQHQVPIKKKVQNVLISETHKGLKHMMSSADIIKLLICGSGNGAHAFAGIASSMKGTEVRVLSLYQDEAERWSNAIQKKDLEVTLNRAGKDPTTIVSKPALVTKNPEDAMKDVDIVVFVLPAFAHQVFFDAIQPYIKPGTIIVGMPGGPGFEFQARSLLGDTGRQCTIMDFETLPWACRITEYGVKCEVFGTKESLLGAMKKGDVPPRKDPVTTLQHLLGPLPQLKVSGHLLGLQLMSGGNAYLHLPILYGQWEGWDGKPLDQPPLFYIGITESTADLISSMCDEVLETAKLITEKSGADMSEVHHIYDWFMRAYPEDIADKTNLYTAIKSNAAYQGLKHPVKKTEDGKYLPDFTYRYMTEDVPYGLVVLKGIAEIVGVETPDIDKVLLWCQTKMGKEYMVNSKIQGKDVASSRAPQRYGFTTLESIL</sequence>
<evidence type="ECO:0000313" key="2">
    <source>
        <dbReference type="EMBL" id="CAH3196318.1"/>
    </source>
</evidence>
<dbReference type="Gene3D" id="1.10.1040.10">
    <property type="entry name" value="N-(1-d-carboxylethyl)-l-norvaline Dehydrogenase, domain 2"/>
    <property type="match status" value="2"/>
</dbReference>
<evidence type="ECO:0000313" key="3">
    <source>
        <dbReference type="Proteomes" id="UP001159427"/>
    </source>
</evidence>
<name>A0ABN8SY62_9CNID</name>
<dbReference type="InterPro" id="IPR036291">
    <property type="entry name" value="NAD(P)-bd_dom_sf"/>
</dbReference>
<protein>
    <recommendedName>
        <fullName evidence="1">Opine dehydrogenase domain-containing protein</fullName>
    </recommendedName>
</protein>
<dbReference type="Proteomes" id="UP001159427">
    <property type="component" value="Unassembled WGS sequence"/>
</dbReference>
<feature type="domain" description="Opine dehydrogenase" evidence="1">
    <location>
        <begin position="563"/>
        <end position="719"/>
    </location>
</feature>
<dbReference type="SUPFAM" id="SSF51735">
    <property type="entry name" value="NAD(P)-binding Rossmann-fold domains"/>
    <property type="match status" value="1"/>
</dbReference>
<comment type="caution">
    <text evidence="2">The sequence shown here is derived from an EMBL/GenBank/DDBJ whole genome shotgun (WGS) entry which is preliminary data.</text>
</comment>